<dbReference type="OrthoDB" id="6149256at2759"/>
<comment type="caution">
    <text evidence="1">The sequence shown here is derived from an EMBL/GenBank/DDBJ whole genome shotgun (WGS) entry which is preliminary data.</text>
</comment>
<protein>
    <submittedName>
        <fullName evidence="1">Uncharacterized protein</fullName>
    </submittedName>
</protein>
<reference evidence="1" key="1">
    <citation type="submission" date="2022-03" db="EMBL/GenBank/DDBJ databases">
        <authorList>
            <person name="Martin C."/>
        </authorList>
    </citation>
    <scope>NUCLEOTIDE SEQUENCE</scope>
</reference>
<organism evidence="1 2">
    <name type="scientific">Owenia fusiformis</name>
    <name type="common">Polychaete worm</name>
    <dbReference type="NCBI Taxonomy" id="6347"/>
    <lineage>
        <taxon>Eukaryota</taxon>
        <taxon>Metazoa</taxon>
        <taxon>Spiralia</taxon>
        <taxon>Lophotrochozoa</taxon>
        <taxon>Annelida</taxon>
        <taxon>Polychaeta</taxon>
        <taxon>Sedentaria</taxon>
        <taxon>Canalipalpata</taxon>
        <taxon>Sabellida</taxon>
        <taxon>Oweniida</taxon>
        <taxon>Oweniidae</taxon>
        <taxon>Owenia</taxon>
    </lineage>
</organism>
<keyword evidence="2" id="KW-1185">Reference proteome</keyword>
<dbReference type="Proteomes" id="UP000749559">
    <property type="component" value="Unassembled WGS sequence"/>
</dbReference>
<accession>A0A8S4PWH5</accession>
<evidence type="ECO:0000313" key="1">
    <source>
        <dbReference type="EMBL" id="CAH1798563.1"/>
    </source>
</evidence>
<dbReference type="EMBL" id="CAIIXF020000011">
    <property type="protein sequence ID" value="CAH1798563.1"/>
    <property type="molecule type" value="Genomic_DNA"/>
</dbReference>
<name>A0A8S4PWH5_OWEFU</name>
<evidence type="ECO:0000313" key="2">
    <source>
        <dbReference type="Proteomes" id="UP000749559"/>
    </source>
</evidence>
<dbReference type="AlphaFoldDB" id="A0A8S4PWH5"/>
<proteinExistence type="predicted"/>
<sequence length="196" mass="22547">MLNTMNTWCCKWRMTVNAMNTNIIHHRPKDYMRSQFVFRCGDDVIEYATQYKYLGLTLNEHMDMSKSVSILAKSATCALGAIMTKFRLKGGMNYNVYTQLYDSMVEPILLYAAGTWSANVTSGAPAVKIQNKAEHFYMGVGKCAPNDATRGDMCWTDPNVRQKVEKARQWCRFKNMNNDRITKRIHNCWTDPIMGL</sequence>
<gene>
    <name evidence="1" type="ORF">OFUS_LOCUS22696</name>
</gene>